<dbReference type="InterPro" id="IPR002026">
    <property type="entry name" value="Urease_gamma/gamma-beta_su"/>
</dbReference>
<dbReference type="RefSeq" id="WP_134488829.1">
    <property type="nucleotide sequence ID" value="NZ_CP139089.1"/>
</dbReference>
<dbReference type="GO" id="GO:0009039">
    <property type="term" value="F:urease activity"/>
    <property type="evidence" value="ECO:0007669"/>
    <property type="project" value="UniProtKB-EC"/>
</dbReference>
<evidence type="ECO:0000256" key="4">
    <source>
        <dbReference type="ARBA" id="ARBA00022801"/>
    </source>
</evidence>
<dbReference type="InterPro" id="IPR050069">
    <property type="entry name" value="Urease_subunit"/>
</dbReference>
<dbReference type="UniPathway" id="UPA00258">
    <property type="reaction ID" value="UER00370"/>
</dbReference>
<dbReference type="PANTHER" id="PTHR33569:SF1">
    <property type="entry name" value="UREASE"/>
    <property type="match status" value="1"/>
</dbReference>
<dbReference type="HAMAP" id="MF_01955">
    <property type="entry name" value="Urease_beta_gamma"/>
    <property type="match status" value="1"/>
</dbReference>
<evidence type="ECO:0000256" key="2">
    <source>
        <dbReference type="ARBA" id="ARBA00012934"/>
    </source>
</evidence>
<dbReference type="InterPro" id="IPR012010">
    <property type="entry name" value="Urease_gamma"/>
</dbReference>
<dbReference type="EMBL" id="LR536450">
    <property type="protein sequence ID" value="VFU08742.1"/>
    <property type="molecule type" value="Genomic_DNA"/>
</dbReference>
<dbReference type="GO" id="GO:0043419">
    <property type="term" value="P:urea catabolic process"/>
    <property type="evidence" value="ECO:0007669"/>
    <property type="project" value="UniProtKB-UniPathway"/>
</dbReference>
<dbReference type="HAMAP" id="MF_01954">
    <property type="entry name" value="Urease_beta"/>
    <property type="match status" value="1"/>
</dbReference>
<dbReference type="KEGG" id="mtun:MTUNDRAET4_1849"/>
<dbReference type="NCBIfam" id="TIGR00193">
    <property type="entry name" value="urease_gam"/>
    <property type="match status" value="1"/>
</dbReference>
<dbReference type="HAMAP" id="MF_00739">
    <property type="entry name" value="Urease_gamma"/>
    <property type="match status" value="1"/>
</dbReference>
<dbReference type="InterPro" id="IPR036463">
    <property type="entry name" value="Urease_gamma_sf"/>
</dbReference>
<dbReference type="CDD" id="cd00407">
    <property type="entry name" value="Urease_beta"/>
    <property type="match status" value="1"/>
</dbReference>
<keyword evidence="4 6" id="KW-0378">Hydrolase</keyword>
<proteinExistence type="inferred from homology"/>
<dbReference type="NCBIfam" id="NF009671">
    <property type="entry name" value="PRK13192.1"/>
    <property type="match status" value="1"/>
</dbReference>
<accession>A0A4U8YXP9</accession>
<gene>
    <name evidence="6" type="primary">ureAB</name>
    <name evidence="6" type="ORF">MTUNDRAET4_1849</name>
</gene>
<name>A0A4U8YXP9_METTU</name>
<evidence type="ECO:0000256" key="3">
    <source>
        <dbReference type="ARBA" id="ARBA00022490"/>
    </source>
</evidence>
<dbReference type="EC" id="3.5.1.5" evidence="2"/>
<dbReference type="PANTHER" id="PTHR33569">
    <property type="entry name" value="UREASE"/>
    <property type="match status" value="1"/>
</dbReference>
<dbReference type="InterPro" id="IPR036461">
    <property type="entry name" value="Urease_betasu_sf"/>
</dbReference>
<dbReference type="Pfam" id="PF00699">
    <property type="entry name" value="Urease_beta"/>
    <property type="match status" value="1"/>
</dbReference>
<dbReference type="SUPFAM" id="SSF54111">
    <property type="entry name" value="Urease, gamma-subunit"/>
    <property type="match status" value="1"/>
</dbReference>
<dbReference type="Gene3D" id="3.30.280.10">
    <property type="entry name" value="Urease, gamma-like subunit"/>
    <property type="match status" value="1"/>
</dbReference>
<dbReference type="PIRSF" id="PIRSF001225">
    <property type="entry name" value="Urease_gammabeta"/>
    <property type="match status" value="1"/>
</dbReference>
<evidence type="ECO:0000256" key="5">
    <source>
        <dbReference type="ARBA" id="ARBA00047778"/>
    </source>
</evidence>
<evidence type="ECO:0000256" key="1">
    <source>
        <dbReference type="ARBA" id="ARBA00004897"/>
    </source>
</evidence>
<reference evidence="6 7" key="1">
    <citation type="submission" date="2019-03" db="EMBL/GenBank/DDBJ databases">
        <authorList>
            <person name="Kox A.R. M."/>
        </authorList>
    </citation>
    <scope>NUCLEOTIDE SEQUENCE [LARGE SCALE GENOMIC DNA]</scope>
    <source>
        <strain evidence="6">MTUNDRAET4 annotated genome</strain>
    </source>
</reference>
<dbReference type="InterPro" id="IPR002019">
    <property type="entry name" value="Urease_beta-like"/>
</dbReference>
<dbReference type="NCBIfam" id="NF009712">
    <property type="entry name" value="PRK13241.1"/>
    <property type="match status" value="1"/>
</dbReference>
<dbReference type="CDD" id="cd00390">
    <property type="entry name" value="Urease_gamma"/>
    <property type="match status" value="1"/>
</dbReference>
<dbReference type="Pfam" id="PF00547">
    <property type="entry name" value="Urease_gamma"/>
    <property type="match status" value="1"/>
</dbReference>
<dbReference type="GO" id="GO:0016151">
    <property type="term" value="F:nickel cation binding"/>
    <property type="evidence" value="ECO:0007669"/>
    <property type="project" value="InterPro"/>
</dbReference>
<dbReference type="Gene3D" id="2.10.150.10">
    <property type="entry name" value="Urease, beta subunit"/>
    <property type="match status" value="1"/>
</dbReference>
<comment type="catalytic activity">
    <reaction evidence="5">
        <text>urea + 2 H2O + H(+) = hydrogencarbonate + 2 NH4(+)</text>
        <dbReference type="Rhea" id="RHEA:20557"/>
        <dbReference type="ChEBI" id="CHEBI:15377"/>
        <dbReference type="ChEBI" id="CHEBI:15378"/>
        <dbReference type="ChEBI" id="CHEBI:16199"/>
        <dbReference type="ChEBI" id="CHEBI:17544"/>
        <dbReference type="ChEBI" id="CHEBI:28938"/>
        <dbReference type="EC" id="3.5.1.5"/>
    </reaction>
</comment>
<dbReference type="SUPFAM" id="SSF51278">
    <property type="entry name" value="Urease, beta-subunit"/>
    <property type="match status" value="1"/>
</dbReference>
<evidence type="ECO:0000313" key="6">
    <source>
        <dbReference type="EMBL" id="VFU08742.1"/>
    </source>
</evidence>
<dbReference type="GO" id="GO:0035550">
    <property type="term" value="C:urease complex"/>
    <property type="evidence" value="ECO:0007669"/>
    <property type="project" value="InterPro"/>
</dbReference>
<dbReference type="OrthoDB" id="9797217at2"/>
<dbReference type="NCBIfam" id="NF009682">
    <property type="entry name" value="PRK13203.1"/>
    <property type="match status" value="1"/>
</dbReference>
<dbReference type="AlphaFoldDB" id="A0A4U8YXP9"/>
<evidence type="ECO:0000313" key="7">
    <source>
        <dbReference type="Proteomes" id="UP000294360"/>
    </source>
</evidence>
<comment type="pathway">
    <text evidence="1">Nitrogen metabolism; urea degradation; CO(2) and NH(3) from urea (urease route): step 1/1.</text>
</comment>
<sequence>MLLTPTEMERLTIFTAAELARKRRAKGLKLNYPEAVAIITDEILEGAREGRSVADLIAWGSTILTTEDVMPGVAAMTPILQVEGLFPDGTKLVTVHEPIRAVEGSERDDLEPGLITAVGGEIELAPGRARTTLDVVNTGDRPVQIGSHYHFFEVNRALDFDRKSAMGMRLDIPAGTAVRFEPGQRRTVTLVAFGGDRSLSGLNDLSRGMDDSEAAREAALSRARAAGFKGA</sequence>
<keyword evidence="3" id="KW-0963">Cytoplasm</keyword>
<protein>
    <recommendedName>
        <fullName evidence="2">urease</fullName>
        <ecNumber evidence="2">3.5.1.5</ecNumber>
    </recommendedName>
</protein>
<dbReference type="InterPro" id="IPR008223">
    <property type="entry name" value="Urease_gamma-beta_su"/>
</dbReference>
<dbReference type="NCBIfam" id="TIGR00192">
    <property type="entry name" value="urease_beta"/>
    <property type="match status" value="1"/>
</dbReference>
<organism evidence="6 7">
    <name type="scientific">Methylocella tundrae</name>
    <dbReference type="NCBI Taxonomy" id="227605"/>
    <lineage>
        <taxon>Bacteria</taxon>
        <taxon>Pseudomonadati</taxon>
        <taxon>Pseudomonadota</taxon>
        <taxon>Alphaproteobacteria</taxon>
        <taxon>Hyphomicrobiales</taxon>
        <taxon>Beijerinckiaceae</taxon>
        <taxon>Methylocella</taxon>
    </lineage>
</organism>
<dbReference type="Proteomes" id="UP000294360">
    <property type="component" value="Chromosome"/>
</dbReference>